<comment type="caution">
    <text evidence="2">The sequence shown here is derived from an EMBL/GenBank/DDBJ whole genome shotgun (WGS) entry which is preliminary data.</text>
</comment>
<accession>A0AAD7IWU4</accession>
<evidence type="ECO:0000313" key="2">
    <source>
        <dbReference type="EMBL" id="KAJ7751406.1"/>
    </source>
</evidence>
<keyword evidence="3" id="KW-1185">Reference proteome</keyword>
<proteinExistence type="predicted"/>
<feature type="region of interest" description="Disordered" evidence="1">
    <location>
        <begin position="1"/>
        <end position="58"/>
    </location>
</feature>
<evidence type="ECO:0000256" key="1">
    <source>
        <dbReference type="SAM" id="MobiDB-lite"/>
    </source>
</evidence>
<dbReference type="AlphaFoldDB" id="A0AAD7IWU4"/>
<sequence length="202" mass="21183">MEGPAAAPSYPVEVPGRGLPAKGANTMLRVRGDTEDGRRTKGKGGTDTARPDARDTDEERCTYAVEAMRKGEANEAAPPTPHSVPFTVPRSRLPPAFVLARVRLGTACSALVVLALTAGGESDTHDFPAVSKHRISILDARVTVGCRGARTAGPVAGEATIAGVFRGQRTAVSSYNSVVSVTRQRAVSLDVGGIDQGKRCYR</sequence>
<dbReference type="Proteomes" id="UP001215598">
    <property type="component" value="Unassembled WGS sequence"/>
</dbReference>
<feature type="compositionally biased region" description="Basic and acidic residues" evidence="1">
    <location>
        <begin position="30"/>
        <end position="39"/>
    </location>
</feature>
<name>A0AAD7IWU4_9AGAR</name>
<reference evidence="2" key="1">
    <citation type="submission" date="2023-03" db="EMBL/GenBank/DDBJ databases">
        <title>Massive genome expansion in bonnet fungi (Mycena s.s.) driven by repeated elements and novel gene families across ecological guilds.</title>
        <authorList>
            <consortium name="Lawrence Berkeley National Laboratory"/>
            <person name="Harder C.B."/>
            <person name="Miyauchi S."/>
            <person name="Viragh M."/>
            <person name="Kuo A."/>
            <person name="Thoen E."/>
            <person name="Andreopoulos B."/>
            <person name="Lu D."/>
            <person name="Skrede I."/>
            <person name="Drula E."/>
            <person name="Henrissat B."/>
            <person name="Morin E."/>
            <person name="Kohler A."/>
            <person name="Barry K."/>
            <person name="LaButti K."/>
            <person name="Morin E."/>
            <person name="Salamov A."/>
            <person name="Lipzen A."/>
            <person name="Mereny Z."/>
            <person name="Hegedus B."/>
            <person name="Baldrian P."/>
            <person name="Stursova M."/>
            <person name="Weitz H."/>
            <person name="Taylor A."/>
            <person name="Grigoriev I.V."/>
            <person name="Nagy L.G."/>
            <person name="Martin F."/>
            <person name="Kauserud H."/>
        </authorList>
    </citation>
    <scope>NUCLEOTIDE SEQUENCE</scope>
    <source>
        <strain evidence="2">CBHHK182m</strain>
    </source>
</reference>
<dbReference type="EMBL" id="JARKIB010000062">
    <property type="protein sequence ID" value="KAJ7751406.1"/>
    <property type="molecule type" value="Genomic_DNA"/>
</dbReference>
<gene>
    <name evidence="2" type="ORF">B0H16DRAFT_1460308</name>
</gene>
<feature type="compositionally biased region" description="Basic and acidic residues" evidence="1">
    <location>
        <begin position="49"/>
        <end position="58"/>
    </location>
</feature>
<protein>
    <submittedName>
        <fullName evidence="2">Uncharacterized protein</fullName>
    </submittedName>
</protein>
<organism evidence="2 3">
    <name type="scientific">Mycena metata</name>
    <dbReference type="NCBI Taxonomy" id="1033252"/>
    <lineage>
        <taxon>Eukaryota</taxon>
        <taxon>Fungi</taxon>
        <taxon>Dikarya</taxon>
        <taxon>Basidiomycota</taxon>
        <taxon>Agaricomycotina</taxon>
        <taxon>Agaricomycetes</taxon>
        <taxon>Agaricomycetidae</taxon>
        <taxon>Agaricales</taxon>
        <taxon>Marasmiineae</taxon>
        <taxon>Mycenaceae</taxon>
        <taxon>Mycena</taxon>
    </lineage>
</organism>
<evidence type="ECO:0000313" key="3">
    <source>
        <dbReference type="Proteomes" id="UP001215598"/>
    </source>
</evidence>